<name>A0A4S2KDE8_9HYME</name>
<feature type="compositionally biased region" description="Basic and acidic residues" evidence="1">
    <location>
        <begin position="284"/>
        <end position="306"/>
    </location>
</feature>
<dbReference type="Proteomes" id="UP000310200">
    <property type="component" value="Unassembled WGS sequence"/>
</dbReference>
<feature type="non-terminal residue" evidence="2">
    <location>
        <position position="315"/>
    </location>
</feature>
<evidence type="ECO:0000256" key="1">
    <source>
        <dbReference type="SAM" id="MobiDB-lite"/>
    </source>
</evidence>
<dbReference type="EMBL" id="QBLH01002732">
    <property type="protein sequence ID" value="TGZ47361.1"/>
    <property type="molecule type" value="Genomic_DNA"/>
</dbReference>
<keyword evidence="3" id="KW-1185">Reference proteome</keyword>
<evidence type="ECO:0000313" key="3">
    <source>
        <dbReference type="Proteomes" id="UP000310200"/>
    </source>
</evidence>
<sequence length="315" mass="36338">MLVPELLMPEREMSADLTRRDLRGGRPRVVAGTKMNYDNYAQVLPMDEWREHDDEYIDSYDAAAAETDEETVRFQGRLNPGRLATVQRSYVTIPRRVHGDTSYTIRPEHQLPSRKSSAHREGSTGPLVSLATLLNVVHERRKEFTINHPGIFARESIEPRMSRNHPNGQCKQRKFKRTKPRTFANPDANDFRKKKIQRTREDSLPLAHLRRSIDEEHYVCKVDLQRCARKSRPRLKTNEYASCSHRVPRAVLMGNVAAKGSAINGMGSRHEPTSIERTSLAKTKLVDEARRGDIGNTRRMDEVEQEKQEEEEEEE</sequence>
<feature type="region of interest" description="Disordered" evidence="1">
    <location>
        <begin position="262"/>
        <end position="315"/>
    </location>
</feature>
<protein>
    <submittedName>
        <fullName evidence="2">Uncharacterized protein</fullName>
    </submittedName>
</protein>
<accession>A0A4S2KDE8</accession>
<organism evidence="2 3">
    <name type="scientific">Temnothorax longispinosus</name>
    <dbReference type="NCBI Taxonomy" id="300112"/>
    <lineage>
        <taxon>Eukaryota</taxon>
        <taxon>Metazoa</taxon>
        <taxon>Ecdysozoa</taxon>
        <taxon>Arthropoda</taxon>
        <taxon>Hexapoda</taxon>
        <taxon>Insecta</taxon>
        <taxon>Pterygota</taxon>
        <taxon>Neoptera</taxon>
        <taxon>Endopterygota</taxon>
        <taxon>Hymenoptera</taxon>
        <taxon>Apocrita</taxon>
        <taxon>Aculeata</taxon>
        <taxon>Formicoidea</taxon>
        <taxon>Formicidae</taxon>
        <taxon>Myrmicinae</taxon>
        <taxon>Temnothorax</taxon>
    </lineage>
</organism>
<proteinExistence type="predicted"/>
<dbReference type="AlphaFoldDB" id="A0A4S2KDE8"/>
<evidence type="ECO:0000313" key="2">
    <source>
        <dbReference type="EMBL" id="TGZ47361.1"/>
    </source>
</evidence>
<comment type="caution">
    <text evidence="2">The sequence shown here is derived from an EMBL/GenBank/DDBJ whole genome shotgun (WGS) entry which is preliminary data.</text>
</comment>
<reference evidence="2 3" key="1">
    <citation type="journal article" date="2019" name="Philos. Trans. R. Soc. Lond., B, Biol. Sci.">
        <title>Ant behaviour and brain gene expression of defending hosts depend on the ecological success of the intruding social parasite.</title>
        <authorList>
            <person name="Kaur R."/>
            <person name="Stoldt M."/>
            <person name="Jongepier E."/>
            <person name="Feldmeyer B."/>
            <person name="Menzel F."/>
            <person name="Bornberg-Bauer E."/>
            <person name="Foitzik S."/>
        </authorList>
    </citation>
    <scope>NUCLEOTIDE SEQUENCE [LARGE SCALE GENOMIC DNA]</scope>
    <source>
        <tissue evidence="2">Whole body</tissue>
    </source>
</reference>
<gene>
    <name evidence="2" type="ORF">DBV15_00102</name>
</gene>